<dbReference type="Pfam" id="PF01510">
    <property type="entry name" value="Amidase_2"/>
    <property type="match status" value="1"/>
</dbReference>
<reference evidence="6" key="1">
    <citation type="submission" date="2018-05" db="EMBL/GenBank/DDBJ databases">
        <authorList>
            <person name="Lanie J.A."/>
            <person name="Ng W.-L."/>
            <person name="Kazmierczak K.M."/>
            <person name="Andrzejewski T.M."/>
            <person name="Davidsen T.M."/>
            <person name="Wayne K.J."/>
            <person name="Tettelin H."/>
            <person name="Glass J.I."/>
            <person name="Rusch D."/>
            <person name="Podicherti R."/>
            <person name="Tsui H.-C.T."/>
            <person name="Winkler M.E."/>
        </authorList>
    </citation>
    <scope>NUCLEOTIDE SEQUENCE</scope>
</reference>
<sequence>MRTAQAAIKRLKSRKHQVSCHYLIDNSGEIVQMVKDQDIAWHAGVSYWDGKRNINNNSIGIEIQNKGHELGYENFRKAQISSLISLIILLKQKHNISDAFILGHSDIAPDRKIDPGYLFPWRQLYKSGIGLMPNIKELNNKELSNTEIMKLQLLLREFGYKLTISEV</sequence>
<evidence type="ECO:0000313" key="6">
    <source>
        <dbReference type="EMBL" id="SVC40663.1"/>
    </source>
</evidence>
<dbReference type="SMART" id="SM00644">
    <property type="entry name" value="Ami_2"/>
    <property type="match status" value="1"/>
</dbReference>
<protein>
    <recommendedName>
        <fullName evidence="2">N-acetylmuramoyl-L-alanine amidase</fullName>
        <ecNumber evidence="2">3.5.1.28</ecNumber>
    </recommendedName>
</protein>
<dbReference type="AlphaFoldDB" id="A0A382LVX3"/>
<dbReference type="GO" id="GO:0009254">
    <property type="term" value="P:peptidoglycan turnover"/>
    <property type="evidence" value="ECO:0007669"/>
    <property type="project" value="TreeGrafter"/>
</dbReference>
<dbReference type="GO" id="GO:0009253">
    <property type="term" value="P:peptidoglycan catabolic process"/>
    <property type="evidence" value="ECO:0007669"/>
    <property type="project" value="InterPro"/>
</dbReference>
<evidence type="ECO:0000259" key="5">
    <source>
        <dbReference type="SMART" id="SM00644"/>
    </source>
</evidence>
<dbReference type="EC" id="3.5.1.28" evidence="2"/>
<feature type="domain" description="N-acetylmuramoyl-L-alanine amidase" evidence="5">
    <location>
        <begin position="1"/>
        <end position="116"/>
    </location>
</feature>
<evidence type="ECO:0000256" key="1">
    <source>
        <dbReference type="ARBA" id="ARBA00001561"/>
    </source>
</evidence>
<dbReference type="Gene3D" id="3.40.80.10">
    <property type="entry name" value="Peptidoglycan recognition protein-like"/>
    <property type="match status" value="1"/>
</dbReference>
<evidence type="ECO:0000256" key="2">
    <source>
        <dbReference type="ARBA" id="ARBA00011901"/>
    </source>
</evidence>
<dbReference type="PANTHER" id="PTHR30417:SF1">
    <property type="entry name" value="N-ACETYLMURAMOYL-L-ALANINE AMIDASE AMID"/>
    <property type="match status" value="1"/>
</dbReference>
<dbReference type="PANTHER" id="PTHR30417">
    <property type="entry name" value="N-ACETYLMURAMOYL-L-ALANINE AMIDASE AMID"/>
    <property type="match status" value="1"/>
</dbReference>
<accession>A0A382LVX3</accession>
<dbReference type="CDD" id="cd06583">
    <property type="entry name" value="PGRP"/>
    <property type="match status" value="1"/>
</dbReference>
<dbReference type="InterPro" id="IPR036505">
    <property type="entry name" value="Amidase/PGRP_sf"/>
</dbReference>
<dbReference type="GO" id="GO:0071555">
    <property type="term" value="P:cell wall organization"/>
    <property type="evidence" value="ECO:0007669"/>
    <property type="project" value="UniProtKB-KW"/>
</dbReference>
<keyword evidence="3" id="KW-0378">Hydrolase</keyword>
<proteinExistence type="predicted"/>
<keyword evidence="4" id="KW-0961">Cell wall biogenesis/degradation</keyword>
<comment type="catalytic activity">
    <reaction evidence="1">
        <text>Hydrolyzes the link between N-acetylmuramoyl residues and L-amino acid residues in certain cell-wall glycopeptides.</text>
        <dbReference type="EC" id="3.5.1.28"/>
    </reaction>
</comment>
<name>A0A382LVX3_9ZZZZ</name>
<evidence type="ECO:0000256" key="4">
    <source>
        <dbReference type="ARBA" id="ARBA00023316"/>
    </source>
</evidence>
<dbReference type="GO" id="GO:0008745">
    <property type="term" value="F:N-acetylmuramoyl-L-alanine amidase activity"/>
    <property type="evidence" value="ECO:0007669"/>
    <property type="project" value="UniProtKB-EC"/>
</dbReference>
<gene>
    <name evidence="6" type="ORF">METZ01_LOCUS293517</name>
</gene>
<dbReference type="InterPro" id="IPR002502">
    <property type="entry name" value="Amidase_domain"/>
</dbReference>
<dbReference type="SUPFAM" id="SSF55846">
    <property type="entry name" value="N-acetylmuramoyl-L-alanine amidase-like"/>
    <property type="match status" value="1"/>
</dbReference>
<evidence type="ECO:0000256" key="3">
    <source>
        <dbReference type="ARBA" id="ARBA00022801"/>
    </source>
</evidence>
<dbReference type="InterPro" id="IPR051206">
    <property type="entry name" value="NAMLAA_amidase_2"/>
</dbReference>
<feature type="non-terminal residue" evidence="6">
    <location>
        <position position="167"/>
    </location>
</feature>
<organism evidence="6">
    <name type="scientific">marine metagenome</name>
    <dbReference type="NCBI Taxonomy" id="408172"/>
    <lineage>
        <taxon>unclassified sequences</taxon>
        <taxon>metagenomes</taxon>
        <taxon>ecological metagenomes</taxon>
    </lineage>
</organism>
<dbReference type="EMBL" id="UINC01089506">
    <property type="protein sequence ID" value="SVC40663.1"/>
    <property type="molecule type" value="Genomic_DNA"/>
</dbReference>